<dbReference type="EMBL" id="NRSJ01000009">
    <property type="protein sequence ID" value="MBK1704343.1"/>
    <property type="molecule type" value="Genomic_DNA"/>
</dbReference>
<evidence type="ECO:0000313" key="9">
    <source>
        <dbReference type="EMBL" id="MBK1704343.1"/>
    </source>
</evidence>
<sequence length="161" mass="16002">MTAVDLFGLLGSLLVGIGLYGLITGACALRKIVAFNLLGAGVFLVFGVIARRGAGAGFPGDPVPQALVITGLVVAFAATALAVGLLVRLAESAGVGDVDDQLLPAPKITLGPMPEPPSGTEERPASPGAVALGEHAQSRVVAVVPPADRDPDDQTIAGSCA</sequence>
<reference evidence="9" key="2">
    <citation type="journal article" date="2020" name="Microorganisms">
        <title>Osmotic Adaptation and Compatible Solute Biosynthesis of Phototrophic Bacteria as Revealed from Genome Analyses.</title>
        <authorList>
            <person name="Imhoff J.F."/>
            <person name="Rahn T."/>
            <person name="Kunzel S."/>
            <person name="Keller A."/>
            <person name="Neulinger S.C."/>
        </authorList>
    </citation>
    <scope>NUCLEOTIDE SEQUENCE</scope>
    <source>
        <strain evidence="9">DSM 11080</strain>
    </source>
</reference>
<feature type="transmembrane region" description="Helical" evidence="8">
    <location>
        <begin position="35"/>
        <end position="54"/>
    </location>
</feature>
<dbReference type="RefSeq" id="WP_200345530.1">
    <property type="nucleotide sequence ID" value="NZ_NRSJ01000009.1"/>
</dbReference>
<feature type="region of interest" description="Disordered" evidence="7">
    <location>
        <begin position="106"/>
        <end position="131"/>
    </location>
</feature>
<evidence type="ECO:0000313" key="10">
    <source>
        <dbReference type="Proteomes" id="UP001296776"/>
    </source>
</evidence>
<evidence type="ECO:0000256" key="4">
    <source>
        <dbReference type="ARBA" id="ARBA00022692"/>
    </source>
</evidence>
<evidence type="ECO:0000256" key="7">
    <source>
        <dbReference type="SAM" id="MobiDB-lite"/>
    </source>
</evidence>
<feature type="transmembrane region" description="Helical" evidence="8">
    <location>
        <begin position="66"/>
        <end position="87"/>
    </location>
</feature>
<keyword evidence="10" id="KW-1185">Reference proteome</keyword>
<evidence type="ECO:0000256" key="8">
    <source>
        <dbReference type="SAM" id="Phobius"/>
    </source>
</evidence>
<evidence type="ECO:0000256" key="6">
    <source>
        <dbReference type="ARBA" id="ARBA00023136"/>
    </source>
</evidence>
<keyword evidence="3" id="KW-1003">Cell membrane</keyword>
<comment type="similarity">
    <text evidence="2">Belongs to the CPA3 antiporters (TC 2.A.63) subunit C family.</text>
</comment>
<dbReference type="AlphaFoldDB" id="A0AAJ0X9M2"/>
<dbReference type="InterPro" id="IPR050601">
    <property type="entry name" value="CPA3_antiporter_subunitC"/>
</dbReference>
<keyword evidence="6 8" id="KW-0472">Membrane</keyword>
<keyword evidence="5 8" id="KW-1133">Transmembrane helix</keyword>
<gene>
    <name evidence="9" type="ORF">CKO40_07245</name>
</gene>
<evidence type="ECO:0000256" key="5">
    <source>
        <dbReference type="ARBA" id="ARBA00022989"/>
    </source>
</evidence>
<dbReference type="GO" id="GO:0005886">
    <property type="term" value="C:plasma membrane"/>
    <property type="evidence" value="ECO:0007669"/>
    <property type="project" value="UniProtKB-SubCell"/>
</dbReference>
<dbReference type="Pfam" id="PF00420">
    <property type="entry name" value="Oxidored_q2"/>
    <property type="match status" value="1"/>
</dbReference>
<comment type="subcellular location">
    <subcellularLocation>
        <location evidence="1">Cell membrane</location>
        <topology evidence="1">Multi-pass membrane protein</topology>
    </subcellularLocation>
</comment>
<dbReference type="Proteomes" id="UP001296776">
    <property type="component" value="Unassembled WGS sequence"/>
</dbReference>
<dbReference type="PANTHER" id="PTHR34583">
    <property type="entry name" value="ANTIPORTER SUBUNIT MNHC2-RELATED"/>
    <property type="match status" value="1"/>
</dbReference>
<accession>A0AAJ0X9M2</accession>
<dbReference type="Gene3D" id="1.10.287.3510">
    <property type="match status" value="1"/>
</dbReference>
<name>A0AAJ0X9M2_9GAMM</name>
<keyword evidence="4 8" id="KW-0812">Transmembrane</keyword>
<dbReference type="PANTHER" id="PTHR34583:SF2">
    <property type="entry name" value="ANTIPORTER SUBUNIT MNHC2-RELATED"/>
    <property type="match status" value="1"/>
</dbReference>
<evidence type="ECO:0000256" key="2">
    <source>
        <dbReference type="ARBA" id="ARBA00010388"/>
    </source>
</evidence>
<evidence type="ECO:0000256" key="3">
    <source>
        <dbReference type="ARBA" id="ARBA00022475"/>
    </source>
</evidence>
<protein>
    <recommendedName>
        <fullName evidence="11">Na+/H+ antiporter subunit C</fullName>
    </recommendedName>
</protein>
<evidence type="ECO:0008006" key="11">
    <source>
        <dbReference type="Google" id="ProtNLM"/>
    </source>
</evidence>
<feature type="transmembrane region" description="Helical" evidence="8">
    <location>
        <begin position="6"/>
        <end position="23"/>
    </location>
</feature>
<dbReference type="InterPro" id="IPR039428">
    <property type="entry name" value="NUOK/Mnh_C1-like"/>
</dbReference>
<comment type="caution">
    <text evidence="9">The sequence shown here is derived from an EMBL/GenBank/DDBJ whole genome shotgun (WGS) entry which is preliminary data.</text>
</comment>
<evidence type="ECO:0000256" key="1">
    <source>
        <dbReference type="ARBA" id="ARBA00004651"/>
    </source>
</evidence>
<reference evidence="9" key="1">
    <citation type="submission" date="2017-08" db="EMBL/GenBank/DDBJ databases">
        <authorList>
            <person name="Imhoff J.F."/>
            <person name="Rahn T."/>
            <person name="Kuenzel S."/>
            <person name="Neulinger S.C."/>
        </authorList>
    </citation>
    <scope>NUCLEOTIDE SEQUENCE</scope>
    <source>
        <strain evidence="9">DSM 11080</strain>
    </source>
</reference>
<proteinExistence type="inferred from homology"/>
<organism evidence="9 10">
    <name type="scientific">Halochromatium glycolicum</name>
    <dbReference type="NCBI Taxonomy" id="85075"/>
    <lineage>
        <taxon>Bacteria</taxon>
        <taxon>Pseudomonadati</taxon>
        <taxon>Pseudomonadota</taxon>
        <taxon>Gammaproteobacteria</taxon>
        <taxon>Chromatiales</taxon>
        <taxon>Chromatiaceae</taxon>
        <taxon>Halochromatium</taxon>
    </lineage>
</organism>